<evidence type="ECO:0000256" key="4">
    <source>
        <dbReference type="ARBA" id="ARBA00023239"/>
    </source>
</evidence>
<dbReference type="SUPFAM" id="SSF48371">
    <property type="entry name" value="ARM repeat"/>
    <property type="match status" value="1"/>
</dbReference>
<accession>A0A0C1NER2</accession>
<comment type="caution">
    <text evidence="7">The sequence shown here is derived from an EMBL/GenBank/DDBJ whole genome shotgun (WGS) entry which is preliminary data.</text>
</comment>
<organism evidence="7">
    <name type="scientific">Tolypothrix bouteillei VB521301</name>
    <dbReference type="NCBI Taxonomy" id="1479485"/>
    <lineage>
        <taxon>Bacteria</taxon>
        <taxon>Bacillati</taxon>
        <taxon>Cyanobacteriota</taxon>
        <taxon>Cyanophyceae</taxon>
        <taxon>Nostocales</taxon>
        <taxon>Tolypothrichaceae</taxon>
        <taxon>Tolypothrix</taxon>
    </lineage>
</organism>
<dbReference type="GO" id="GO:0030089">
    <property type="term" value="C:phycobilisome"/>
    <property type="evidence" value="ECO:0007669"/>
    <property type="project" value="UniProtKB-KW"/>
</dbReference>
<keyword evidence="3" id="KW-0605">Phycobilisome</keyword>
<evidence type="ECO:0000256" key="2">
    <source>
        <dbReference type="ARBA" id="ARBA00022549"/>
    </source>
</evidence>
<dbReference type="OrthoDB" id="505066at2"/>
<protein>
    <recommendedName>
        <fullName evidence="5">Leucine rich repeat variant domain-containing protein</fullName>
    </recommendedName>
</protein>
<reference evidence="6" key="2">
    <citation type="submission" date="2019-11" db="EMBL/GenBank/DDBJ databases">
        <title>Improved Assembly of Tolypothrix boutellei genome.</title>
        <authorList>
            <person name="Sarangi A.N."/>
            <person name="Mukherjee M."/>
            <person name="Ghosh S."/>
            <person name="Singh D."/>
            <person name="Das A."/>
            <person name="Kant S."/>
            <person name="Prusty A."/>
            <person name="Tripathy S."/>
        </authorList>
    </citation>
    <scope>NUCLEOTIDE SEQUENCE</scope>
    <source>
        <strain evidence="6">VB521301</strain>
    </source>
</reference>
<dbReference type="AlphaFoldDB" id="A0A0C1NER2"/>
<dbReference type="InterPro" id="IPR011989">
    <property type="entry name" value="ARM-like"/>
</dbReference>
<feature type="domain" description="Leucine rich repeat variant" evidence="5">
    <location>
        <begin position="6"/>
        <end position="45"/>
    </location>
</feature>
<evidence type="ECO:0000259" key="5">
    <source>
        <dbReference type="Pfam" id="PF25591"/>
    </source>
</evidence>
<dbReference type="Pfam" id="PF25591">
    <property type="entry name" value="LRV_2"/>
    <property type="match status" value="1"/>
</dbReference>
<evidence type="ECO:0000313" key="6">
    <source>
        <dbReference type="EMBL" id="KAF3887348.1"/>
    </source>
</evidence>
<dbReference type="Gene3D" id="1.25.10.10">
    <property type="entry name" value="Leucine-rich Repeat Variant"/>
    <property type="match status" value="1"/>
</dbReference>
<sequence length="202" mass="22483">MQLTPEEEASDQNTPAERLRELAAKGNTTIRSAVAQNPNTPPDLLLQLFYFLPVEVLNNPAIPLLLLENPNFLTELYQSNNLVFLNHELPLFFLEWAIHQPDESIKIALAKSFFVAANTQTSESTLQKLARDIMDNVRLITAQNKNTPTDALETLAKDRNEKVRFAVANNSSTPIATLKNLANDNNPSVSAAAKNSLIKEYL</sequence>
<name>A0A0C1NER2_9CYAN</name>
<dbReference type="GO" id="GO:0016829">
    <property type="term" value="F:lyase activity"/>
    <property type="evidence" value="ECO:0007669"/>
    <property type="project" value="UniProtKB-KW"/>
</dbReference>
<reference evidence="7" key="1">
    <citation type="journal article" date="2015" name="Genome Announc.">
        <title>Draft Genome Sequence of Tolypothrix boutellei Strain VB521301.</title>
        <authorList>
            <person name="Chandrababunaidu M.M."/>
            <person name="Singh D."/>
            <person name="Sen D."/>
            <person name="Bhan S."/>
            <person name="Das S."/>
            <person name="Gupta A."/>
            <person name="Adhikary S.P."/>
            <person name="Tripathy S."/>
        </authorList>
    </citation>
    <scope>NUCLEOTIDE SEQUENCE</scope>
    <source>
        <strain evidence="7">VB521301</strain>
    </source>
</reference>
<evidence type="ECO:0000256" key="3">
    <source>
        <dbReference type="ARBA" id="ARBA00022738"/>
    </source>
</evidence>
<dbReference type="STRING" id="1479485.DA73_0223170"/>
<dbReference type="InterPro" id="IPR016024">
    <property type="entry name" value="ARM-type_fold"/>
</dbReference>
<dbReference type="EMBL" id="JHEG04000001">
    <property type="protein sequence ID" value="KAF3887348.1"/>
    <property type="molecule type" value="Genomic_DNA"/>
</dbReference>
<evidence type="ECO:0000313" key="8">
    <source>
        <dbReference type="Proteomes" id="UP000029738"/>
    </source>
</evidence>
<gene>
    <name evidence="7" type="ORF">DA73_0223170</name>
    <name evidence="6" type="ORF">DA73_0400019015</name>
</gene>
<dbReference type="EMBL" id="JHEG02000048">
    <property type="protein sequence ID" value="KIE11281.1"/>
    <property type="molecule type" value="Genomic_DNA"/>
</dbReference>
<comment type="similarity">
    <text evidence="1">Belongs to the CpcE/RpcE/PecE family.</text>
</comment>
<dbReference type="InterPro" id="IPR057893">
    <property type="entry name" value="LRV_2"/>
</dbReference>
<dbReference type="Proteomes" id="UP000029738">
    <property type="component" value="Unassembled WGS sequence"/>
</dbReference>
<evidence type="ECO:0000313" key="7">
    <source>
        <dbReference type="EMBL" id="KIE11281.1"/>
    </source>
</evidence>
<evidence type="ECO:0000256" key="1">
    <source>
        <dbReference type="ARBA" id="ARBA00009299"/>
    </source>
</evidence>
<keyword evidence="8" id="KW-1185">Reference proteome</keyword>
<keyword evidence="2" id="KW-0042">Antenna complex</keyword>
<keyword evidence="4" id="KW-0456">Lyase</keyword>
<proteinExistence type="inferred from homology"/>
<dbReference type="RefSeq" id="WP_038085506.1">
    <property type="nucleotide sequence ID" value="NZ_JHEG04000001.1"/>
</dbReference>